<dbReference type="EMBL" id="FZQA01000004">
    <property type="protein sequence ID" value="SNT74136.1"/>
    <property type="molecule type" value="Genomic_DNA"/>
</dbReference>
<organism evidence="2 3">
    <name type="scientific">Amphiplicatus metriothermophilus</name>
    <dbReference type="NCBI Taxonomy" id="1519374"/>
    <lineage>
        <taxon>Bacteria</taxon>
        <taxon>Pseudomonadati</taxon>
        <taxon>Pseudomonadota</taxon>
        <taxon>Alphaproteobacteria</taxon>
        <taxon>Parvularculales</taxon>
        <taxon>Parvularculaceae</taxon>
        <taxon>Amphiplicatus</taxon>
    </lineage>
</organism>
<feature type="chain" id="PRO_5012647469" description="DUF481 domain-containing protein" evidence="1">
    <location>
        <begin position="21"/>
        <end position="306"/>
    </location>
</feature>
<accession>A0A239PW11</accession>
<keyword evidence="3" id="KW-1185">Reference proteome</keyword>
<dbReference type="RefSeq" id="WP_159462477.1">
    <property type="nucleotide sequence ID" value="NZ_FZQA01000004.1"/>
</dbReference>
<feature type="signal peptide" evidence="1">
    <location>
        <begin position="1"/>
        <end position="20"/>
    </location>
</feature>
<sequence length="306" mass="33777">MRLKAFLFVTATIAAAGPHAAFGQSPAGPVKIDLEASAGVLVDSNVNVSDLDQNTGEGDAAAVLGAKLNAEVKPGETFLLRAGYEFSQILYQDFGDFDLQTHRLSGEAERDFKAFKLGALYNFVHARLDEDPYLDYQQISPYVSRLFGAKLFLRGAYAYTDKNFKTDDRRDSTGHSGQIDAFVFLNGLKRYLIVGGKVGGENARDDEFDLDMAGFKARYVQRVRLFAREAKLRAGADFERRDFTNVTASIGEKRKDEIFSAAARLELPVAGPAAIHLGYDYRDRDSNLPSADFTEHVAEMKLALSF</sequence>
<evidence type="ECO:0008006" key="4">
    <source>
        <dbReference type="Google" id="ProtNLM"/>
    </source>
</evidence>
<reference evidence="2 3" key="1">
    <citation type="submission" date="2017-07" db="EMBL/GenBank/DDBJ databases">
        <authorList>
            <person name="Sun Z.S."/>
            <person name="Albrecht U."/>
            <person name="Echele G."/>
            <person name="Lee C.C."/>
        </authorList>
    </citation>
    <scope>NUCLEOTIDE SEQUENCE [LARGE SCALE GENOMIC DNA]</scope>
    <source>
        <strain evidence="2 3">CGMCC 1.12710</strain>
    </source>
</reference>
<evidence type="ECO:0000313" key="2">
    <source>
        <dbReference type="EMBL" id="SNT74136.1"/>
    </source>
</evidence>
<gene>
    <name evidence="2" type="ORF">SAMN06297382_2043</name>
</gene>
<protein>
    <recommendedName>
        <fullName evidence="4">DUF481 domain-containing protein</fullName>
    </recommendedName>
</protein>
<dbReference type="Proteomes" id="UP000198346">
    <property type="component" value="Unassembled WGS sequence"/>
</dbReference>
<evidence type="ECO:0000313" key="3">
    <source>
        <dbReference type="Proteomes" id="UP000198346"/>
    </source>
</evidence>
<dbReference type="OrthoDB" id="6380601at2"/>
<dbReference type="AlphaFoldDB" id="A0A239PW11"/>
<proteinExistence type="predicted"/>
<keyword evidence="1" id="KW-0732">Signal</keyword>
<dbReference type="SUPFAM" id="SSF56935">
    <property type="entry name" value="Porins"/>
    <property type="match status" value="1"/>
</dbReference>
<name>A0A239PW11_9PROT</name>
<evidence type="ECO:0000256" key="1">
    <source>
        <dbReference type="SAM" id="SignalP"/>
    </source>
</evidence>